<dbReference type="EMBL" id="JABGBO010000012">
    <property type="protein sequence ID" value="NOL50437.1"/>
    <property type="molecule type" value="Genomic_DNA"/>
</dbReference>
<dbReference type="InterPro" id="IPR036291">
    <property type="entry name" value="NAD(P)-bd_dom_sf"/>
</dbReference>
<dbReference type="SUPFAM" id="SSF51735">
    <property type="entry name" value="NAD(P)-binding Rossmann-fold domains"/>
    <property type="match status" value="1"/>
</dbReference>
<keyword evidence="2" id="KW-0560">Oxidoreductase</keyword>
<comment type="similarity">
    <text evidence="1">Belongs to the short-chain dehydrogenases/reductases (SDR) family.</text>
</comment>
<evidence type="ECO:0000313" key="5">
    <source>
        <dbReference type="Proteomes" id="UP000541421"/>
    </source>
</evidence>
<evidence type="ECO:0000256" key="1">
    <source>
        <dbReference type="ARBA" id="ARBA00006484"/>
    </source>
</evidence>
<feature type="domain" description="Ketoreductase" evidence="3">
    <location>
        <begin position="23"/>
        <end position="206"/>
    </location>
</feature>
<dbReference type="InterPro" id="IPR020904">
    <property type="entry name" value="Sc_DH/Rdtase_CS"/>
</dbReference>
<dbReference type="PRINTS" id="PR00080">
    <property type="entry name" value="SDRFAMILY"/>
</dbReference>
<dbReference type="InterPro" id="IPR057326">
    <property type="entry name" value="KR_dom"/>
</dbReference>
<keyword evidence="5" id="KW-1185">Reference proteome</keyword>
<dbReference type="SMART" id="SM00822">
    <property type="entry name" value="PKS_KR"/>
    <property type="match status" value="1"/>
</dbReference>
<organism evidence="4 5">
    <name type="scientific">Pelistega europaea</name>
    <dbReference type="NCBI Taxonomy" id="106147"/>
    <lineage>
        <taxon>Bacteria</taxon>
        <taxon>Pseudomonadati</taxon>
        <taxon>Pseudomonadota</taxon>
        <taxon>Betaproteobacteria</taxon>
        <taxon>Burkholderiales</taxon>
        <taxon>Alcaligenaceae</taxon>
        <taxon>Pelistega</taxon>
    </lineage>
</organism>
<dbReference type="PRINTS" id="PR00081">
    <property type="entry name" value="GDHRDH"/>
</dbReference>
<name>A0A7Y4LDI2_9BURK</name>
<protein>
    <submittedName>
        <fullName evidence="4">SDR family oxidoreductase</fullName>
    </submittedName>
</protein>
<dbReference type="AlphaFoldDB" id="A0A7Y4LDI2"/>
<dbReference type="GO" id="GO:0048038">
    <property type="term" value="F:quinone binding"/>
    <property type="evidence" value="ECO:0007669"/>
    <property type="project" value="TreeGrafter"/>
</dbReference>
<dbReference type="PROSITE" id="PS00061">
    <property type="entry name" value="ADH_SHORT"/>
    <property type="match status" value="1"/>
</dbReference>
<evidence type="ECO:0000313" key="4">
    <source>
        <dbReference type="EMBL" id="NOL50437.1"/>
    </source>
</evidence>
<proteinExistence type="inferred from homology"/>
<dbReference type="CDD" id="cd05233">
    <property type="entry name" value="SDR_c"/>
    <property type="match status" value="1"/>
</dbReference>
<dbReference type="GO" id="GO:0006633">
    <property type="term" value="P:fatty acid biosynthetic process"/>
    <property type="evidence" value="ECO:0007669"/>
    <property type="project" value="TreeGrafter"/>
</dbReference>
<dbReference type="PANTHER" id="PTHR42760">
    <property type="entry name" value="SHORT-CHAIN DEHYDROGENASES/REDUCTASES FAMILY MEMBER"/>
    <property type="match status" value="1"/>
</dbReference>
<reference evidence="4 5" key="1">
    <citation type="submission" date="2020-05" db="EMBL/GenBank/DDBJ databases">
        <authorList>
            <person name="Niu N."/>
        </authorList>
    </citation>
    <scope>NUCLEOTIDE SEQUENCE [LARGE SCALE GENOMIC DNA]</scope>
    <source>
        <strain evidence="4 5">LMG10982</strain>
    </source>
</reference>
<evidence type="ECO:0000256" key="2">
    <source>
        <dbReference type="ARBA" id="ARBA00023002"/>
    </source>
</evidence>
<comment type="caution">
    <text evidence="4">The sequence shown here is derived from an EMBL/GenBank/DDBJ whole genome shotgun (WGS) entry which is preliminary data.</text>
</comment>
<dbReference type="PANTHER" id="PTHR42760:SF133">
    <property type="entry name" value="3-OXOACYL-[ACYL-CARRIER-PROTEIN] REDUCTASE"/>
    <property type="match status" value="1"/>
</dbReference>
<evidence type="ECO:0000259" key="3">
    <source>
        <dbReference type="SMART" id="SM00822"/>
    </source>
</evidence>
<dbReference type="Gene3D" id="3.40.50.720">
    <property type="entry name" value="NAD(P)-binding Rossmann-like Domain"/>
    <property type="match status" value="1"/>
</dbReference>
<gene>
    <name evidence="4" type="ORF">HKX40_09880</name>
</gene>
<dbReference type="FunFam" id="3.40.50.720:FF:000084">
    <property type="entry name" value="Short-chain dehydrogenase reductase"/>
    <property type="match status" value="1"/>
</dbReference>
<accession>A0A7Y4LDI2</accession>
<dbReference type="InterPro" id="IPR002347">
    <property type="entry name" value="SDR_fam"/>
</dbReference>
<dbReference type="Pfam" id="PF13561">
    <property type="entry name" value="adh_short_C2"/>
    <property type="match status" value="1"/>
</dbReference>
<dbReference type="GO" id="GO:0016616">
    <property type="term" value="F:oxidoreductase activity, acting on the CH-OH group of donors, NAD or NADP as acceptor"/>
    <property type="evidence" value="ECO:0007669"/>
    <property type="project" value="TreeGrafter"/>
</dbReference>
<sequence>MVLGSSFYVIKRGIKLQFNFQNKNVVITGATGGIGKACAQLFAEAGASLILCDRDIKTLQTLETELKNIRLDLSVRCFALDVSSYEAIDYFVEQIRNYYKEVDYVIPCAGIYPVDPIQSLTKERWDSVIAINLTGVFYLIQGLVPLLSEHSAIVNLSSMAAHRGAFYNSHYSASKGGIISLTKSLARELGPRTRVNVVSPGIIATKMIDNIPDDRQNQSKADSMLKRLGKAEEVASVIAFLCSDAASFITAENIHVNGGLYVA</sequence>
<dbReference type="Proteomes" id="UP000541421">
    <property type="component" value="Unassembled WGS sequence"/>
</dbReference>